<feature type="signal peptide" evidence="3">
    <location>
        <begin position="1"/>
        <end position="33"/>
    </location>
</feature>
<feature type="transmembrane region" description="Helical" evidence="2">
    <location>
        <begin position="270"/>
        <end position="290"/>
    </location>
</feature>
<feature type="chain" id="PRO_5021902741" evidence="3">
    <location>
        <begin position="34"/>
        <end position="318"/>
    </location>
</feature>
<keyword evidence="2" id="KW-0472">Membrane</keyword>
<reference evidence="4 5" key="1">
    <citation type="submission" date="2019-06" db="EMBL/GenBank/DDBJ databases">
        <title>Sequencing the genomes of 1000 actinobacteria strains.</title>
        <authorList>
            <person name="Klenk H.-P."/>
        </authorList>
    </citation>
    <scope>NUCLEOTIDE SEQUENCE [LARGE SCALE GENOMIC DNA]</scope>
    <source>
        <strain evidence="4 5">DSM 43186</strain>
    </source>
</reference>
<dbReference type="EMBL" id="VFPQ01000001">
    <property type="protein sequence ID" value="TQM75376.1"/>
    <property type="molecule type" value="Genomic_DNA"/>
</dbReference>
<evidence type="ECO:0000313" key="4">
    <source>
        <dbReference type="EMBL" id="TQM75376.1"/>
    </source>
</evidence>
<feature type="compositionally biased region" description="Low complexity" evidence="1">
    <location>
        <begin position="112"/>
        <end position="124"/>
    </location>
</feature>
<evidence type="ECO:0000256" key="1">
    <source>
        <dbReference type="SAM" id="MobiDB-lite"/>
    </source>
</evidence>
<keyword evidence="2" id="KW-0812">Transmembrane</keyword>
<keyword evidence="2" id="KW-1133">Transmembrane helix</keyword>
<dbReference type="RefSeq" id="WP_142259405.1">
    <property type="nucleotide sequence ID" value="NZ_BMPV01000001.1"/>
</dbReference>
<feature type="compositionally biased region" description="Acidic residues" evidence="1">
    <location>
        <begin position="80"/>
        <end position="98"/>
    </location>
</feature>
<accession>A0A543IXT3</accession>
<sequence length="318" mass="32728">MRFGRGTSAFYACAVTLAIGGGMWLLPPTTATAAARAQDCAANGPLAGVTNGLCRVVGGLLDTVGSVGAALTGRQRVDDTADEDLADFDDPAGDESGDDAAGGDAGNPGNTEAVPSPSASAEAPARPDRHIGTGEGVTGDQAAQGGADDRCTGSGCADRREKRAGADDARGGDRDGRRAESRRTPGGEDEAVRRRERTQVGVTRPVRPAGEDAGHARRRPRPKPTPTERPRRADVDKADLSLLWPVPTLPPIAPGGDGRVVTPRKPQDDVMGTALTAALLLSAVVAARVVSIRNARQERPATIPLEPAAARGSRHRLA</sequence>
<dbReference type="AlphaFoldDB" id="A0A543IXT3"/>
<proteinExistence type="predicted"/>
<evidence type="ECO:0000313" key="5">
    <source>
        <dbReference type="Proteomes" id="UP000319213"/>
    </source>
</evidence>
<keyword evidence="3" id="KW-0732">Signal</keyword>
<protein>
    <submittedName>
        <fullName evidence="4">Uncharacterized protein</fullName>
    </submittedName>
</protein>
<evidence type="ECO:0000256" key="2">
    <source>
        <dbReference type="SAM" id="Phobius"/>
    </source>
</evidence>
<evidence type="ECO:0000256" key="3">
    <source>
        <dbReference type="SAM" id="SignalP"/>
    </source>
</evidence>
<gene>
    <name evidence="4" type="ORF">FHX40_2082</name>
</gene>
<comment type="caution">
    <text evidence="4">The sequence shown here is derived from an EMBL/GenBank/DDBJ whole genome shotgun (WGS) entry which is preliminary data.</text>
</comment>
<feature type="region of interest" description="Disordered" evidence="1">
    <location>
        <begin position="78"/>
        <end position="234"/>
    </location>
</feature>
<keyword evidence="5" id="KW-1185">Reference proteome</keyword>
<feature type="compositionally biased region" description="Basic and acidic residues" evidence="1">
    <location>
        <begin position="147"/>
        <end position="193"/>
    </location>
</feature>
<organism evidence="4 5">
    <name type="scientific">Thermopolyspora flexuosa</name>
    <dbReference type="NCBI Taxonomy" id="103836"/>
    <lineage>
        <taxon>Bacteria</taxon>
        <taxon>Bacillati</taxon>
        <taxon>Actinomycetota</taxon>
        <taxon>Actinomycetes</taxon>
        <taxon>Streptosporangiales</taxon>
        <taxon>Streptosporangiaceae</taxon>
        <taxon>Thermopolyspora</taxon>
    </lineage>
</organism>
<dbReference type="Proteomes" id="UP000319213">
    <property type="component" value="Unassembled WGS sequence"/>
</dbReference>
<name>A0A543IXT3_9ACTN</name>